<sequence length="502" mass="56412">MLNGLGVWDIFLTLTTLTRGYLIWKVVNLLTRSTTGSTNVYQEICGQWVQTNTLTMDNADWGTFVRYAHRVKSIVIHNDSLFGNCKTIDVSILRALSMPPIPPASILFPQLRQLVCYDRRDEIYPFVRLLFGPKLTKVDVRLEASRSAQLAVLPSLAAWCPSVKKAELRVWRERPLGAGGINEVRALSDVVCKWRHLEQLSCGVGCLDDKAILHLGKLNSLRSLQLRISSHLTYHSVRQAEHGPLFQFLDHIHMVAIDSLSSCTSFFPLFSSLPPNITISPYAPYRSEGLCDLFTDLSVHESSGVLEDVSVEDHFQSTAPEEVFTIETLRPLLGLHRLRILSLETFYSFSLDDNALKEIGSAFPLLAELSLTADRGSNRHSKISVNGLITLLGLCPHLTSLSLTIDATRVDDIEPERRPGGGISNLNIDTLRLNDSKINHPRIVAAILFDVLPYVDVFAWEWGAHFDESDAEIYRPRWVEVQALLGAFRTVQEWRQPGFLPM</sequence>
<dbReference type="SUPFAM" id="SSF52047">
    <property type="entry name" value="RNI-like"/>
    <property type="match status" value="1"/>
</dbReference>
<dbReference type="EMBL" id="GL945429">
    <property type="protein sequence ID" value="EGO29990.1"/>
    <property type="molecule type" value="Genomic_DNA"/>
</dbReference>
<dbReference type="RefSeq" id="XP_007314232.1">
    <property type="nucleotide sequence ID" value="XM_007314170.1"/>
</dbReference>
<dbReference type="Proteomes" id="UP000008064">
    <property type="component" value="Unassembled WGS sequence"/>
</dbReference>
<reference evidence="1" key="1">
    <citation type="submission" date="2011-04" db="EMBL/GenBank/DDBJ databases">
        <title>Evolution of plant cell wall degrading machinery underlies the functional diversity of forest fungi.</title>
        <authorList>
            <consortium name="US DOE Joint Genome Institute (JGI-PGF)"/>
            <person name="Eastwood D.C."/>
            <person name="Floudas D."/>
            <person name="Binder M."/>
            <person name="Majcherczyk A."/>
            <person name="Schneider P."/>
            <person name="Aerts A."/>
            <person name="Asiegbu F.O."/>
            <person name="Baker S.E."/>
            <person name="Barry K."/>
            <person name="Bendiksby M."/>
            <person name="Blumentritt M."/>
            <person name="Coutinho P.M."/>
            <person name="Cullen D."/>
            <person name="Cullen D."/>
            <person name="Gathman A."/>
            <person name="Goodell B."/>
            <person name="Henrissat B."/>
            <person name="Ihrmark K."/>
            <person name="Kauserud H."/>
            <person name="Kohler A."/>
            <person name="LaButti K."/>
            <person name="Lapidus A."/>
            <person name="Lavin J.L."/>
            <person name="Lee Y.-H."/>
            <person name="Lindquist E."/>
            <person name="Lilly W."/>
            <person name="Lucas S."/>
            <person name="Morin E."/>
            <person name="Murat C."/>
            <person name="Oguiza J.A."/>
            <person name="Park J."/>
            <person name="Pisabarro A.G."/>
            <person name="Riley R."/>
            <person name="Rosling A."/>
            <person name="Salamov A."/>
            <person name="Schmidt O."/>
            <person name="Schmutz J."/>
            <person name="Skrede I."/>
            <person name="Stenlid J."/>
            <person name="Wiebenga A."/>
            <person name="Xie X."/>
            <person name="Kues U."/>
            <person name="Hibbett D.S."/>
            <person name="Hoffmeister D."/>
            <person name="Hogberg N."/>
            <person name="Martin F."/>
            <person name="Grigoriev I.V."/>
            <person name="Watkinson S.C."/>
        </authorList>
    </citation>
    <scope>NUCLEOTIDE SEQUENCE</scope>
    <source>
        <strain evidence="1">S7.9</strain>
    </source>
</reference>
<dbReference type="InterPro" id="IPR032675">
    <property type="entry name" value="LRR_dom_sf"/>
</dbReference>
<organism>
    <name type="scientific">Serpula lacrymans var. lacrymans (strain S7.9)</name>
    <name type="common">Dry rot fungus</name>
    <dbReference type="NCBI Taxonomy" id="578457"/>
    <lineage>
        <taxon>Eukaryota</taxon>
        <taxon>Fungi</taxon>
        <taxon>Dikarya</taxon>
        <taxon>Basidiomycota</taxon>
        <taxon>Agaricomycotina</taxon>
        <taxon>Agaricomycetes</taxon>
        <taxon>Agaricomycetidae</taxon>
        <taxon>Boletales</taxon>
        <taxon>Coniophorineae</taxon>
        <taxon>Serpulaceae</taxon>
        <taxon>Serpula</taxon>
    </lineage>
</organism>
<protein>
    <recommendedName>
        <fullName evidence="2">F-box domain-containing protein</fullName>
    </recommendedName>
</protein>
<accession>F8NIS5</accession>
<dbReference type="AlphaFoldDB" id="F8NIS5"/>
<dbReference type="HOGENOM" id="CLU_021164_0_0_1"/>
<evidence type="ECO:0008006" key="2">
    <source>
        <dbReference type="Google" id="ProtNLM"/>
    </source>
</evidence>
<dbReference type="OrthoDB" id="3255541at2759"/>
<name>F8NIS5_SERL9</name>
<gene>
    <name evidence="1" type="ORF">SERLADRAFT_413240</name>
</gene>
<dbReference type="GeneID" id="18813138"/>
<dbReference type="Gene3D" id="3.80.10.10">
    <property type="entry name" value="Ribonuclease Inhibitor"/>
    <property type="match status" value="1"/>
</dbReference>
<dbReference type="KEGG" id="sla:SERLADRAFT_413240"/>
<evidence type="ECO:0000313" key="1">
    <source>
        <dbReference type="EMBL" id="EGO29990.1"/>
    </source>
</evidence>
<proteinExistence type="predicted"/>